<evidence type="ECO:0000256" key="7">
    <source>
        <dbReference type="RuleBase" id="RU363032"/>
    </source>
</evidence>
<evidence type="ECO:0000256" key="6">
    <source>
        <dbReference type="ARBA" id="ARBA00023136"/>
    </source>
</evidence>
<evidence type="ECO:0000256" key="5">
    <source>
        <dbReference type="ARBA" id="ARBA00022989"/>
    </source>
</evidence>
<organism evidence="9 10">
    <name type="scientific">Hymenobacter armeniacus</name>
    <dbReference type="NCBI Taxonomy" id="2771358"/>
    <lineage>
        <taxon>Bacteria</taxon>
        <taxon>Pseudomonadati</taxon>
        <taxon>Bacteroidota</taxon>
        <taxon>Cytophagia</taxon>
        <taxon>Cytophagales</taxon>
        <taxon>Hymenobacteraceae</taxon>
        <taxon>Hymenobacter</taxon>
    </lineage>
</organism>
<evidence type="ECO:0000256" key="2">
    <source>
        <dbReference type="ARBA" id="ARBA00022448"/>
    </source>
</evidence>
<name>A0ABR8JT01_9BACT</name>
<keyword evidence="10" id="KW-1185">Reference proteome</keyword>
<dbReference type="Proteomes" id="UP000606003">
    <property type="component" value="Unassembled WGS sequence"/>
</dbReference>
<sequence length="327" mass="34645">MAVLTSPSLSWTQKVAAAWLGLLVLVAVAAPWLPLPYPPNVPDLAHVAQAPLSPGQHWLGTDAQGLDVLSLLVYGSRTAVFITFPAAVLAAMVGGVLGGAAGFWGNRVRAAAGYWLLALGAAWWFLRLPMFGLGLLMAAAGVARLLWRPRRGAAYSTSVPLDAAVMGVATALDTIPHLVLVLAIAAGTGGVSALGLLAILAFTAWSTPARLVRAQMRRTRALPFTEAAQAAGIPAWQIWLKHAMPHAISPLRAALPLSLARLLGLESTLSFLGVGLPPEVASWGRLMASFRYDTSAWWVFVFPITILTFSMLSLHFLSSAPRRQAAR</sequence>
<feature type="domain" description="ABC transmembrane type-1" evidence="8">
    <location>
        <begin position="80"/>
        <end position="318"/>
    </location>
</feature>
<keyword evidence="3" id="KW-1003">Cell membrane</keyword>
<feature type="transmembrane region" description="Helical" evidence="7">
    <location>
        <begin position="296"/>
        <end position="317"/>
    </location>
</feature>
<proteinExistence type="inferred from homology"/>
<dbReference type="InterPro" id="IPR035906">
    <property type="entry name" value="MetI-like_sf"/>
</dbReference>
<dbReference type="PANTHER" id="PTHR43386:SF1">
    <property type="entry name" value="D,D-DIPEPTIDE TRANSPORT SYSTEM PERMEASE PROTEIN DDPC-RELATED"/>
    <property type="match status" value="1"/>
</dbReference>
<dbReference type="Pfam" id="PF00528">
    <property type="entry name" value="BPD_transp_1"/>
    <property type="match status" value="1"/>
</dbReference>
<evidence type="ECO:0000259" key="8">
    <source>
        <dbReference type="PROSITE" id="PS50928"/>
    </source>
</evidence>
<feature type="transmembrane region" description="Helical" evidence="7">
    <location>
        <begin position="79"/>
        <end position="101"/>
    </location>
</feature>
<evidence type="ECO:0000256" key="4">
    <source>
        <dbReference type="ARBA" id="ARBA00022692"/>
    </source>
</evidence>
<comment type="similarity">
    <text evidence="7">Belongs to the binding-protein-dependent transport system permease family.</text>
</comment>
<dbReference type="SUPFAM" id="SSF161098">
    <property type="entry name" value="MetI-like"/>
    <property type="match status" value="1"/>
</dbReference>
<gene>
    <name evidence="9" type="ORF">IC234_12580</name>
</gene>
<evidence type="ECO:0000313" key="10">
    <source>
        <dbReference type="Proteomes" id="UP000606003"/>
    </source>
</evidence>
<comment type="caution">
    <text evidence="9">The sequence shown here is derived from an EMBL/GenBank/DDBJ whole genome shotgun (WGS) entry which is preliminary data.</text>
</comment>
<keyword evidence="6 7" id="KW-0472">Membrane</keyword>
<accession>A0ABR8JT01</accession>
<dbReference type="RefSeq" id="WP_190925114.1">
    <property type="nucleotide sequence ID" value="NZ_JACXAC010000004.1"/>
</dbReference>
<dbReference type="CDD" id="cd06261">
    <property type="entry name" value="TM_PBP2"/>
    <property type="match status" value="1"/>
</dbReference>
<protein>
    <submittedName>
        <fullName evidence="9">ABC transporter permease</fullName>
    </submittedName>
</protein>
<keyword evidence="4 7" id="KW-0812">Transmembrane</keyword>
<reference evidence="9 10" key="1">
    <citation type="submission" date="2020-09" db="EMBL/GenBank/DDBJ databases">
        <authorList>
            <person name="Kim M.K."/>
        </authorList>
    </citation>
    <scope>NUCLEOTIDE SEQUENCE [LARGE SCALE GENOMIC DNA]</scope>
    <source>
        <strain evidence="9 10">BT189</strain>
    </source>
</reference>
<dbReference type="PANTHER" id="PTHR43386">
    <property type="entry name" value="OLIGOPEPTIDE TRANSPORT SYSTEM PERMEASE PROTEIN APPC"/>
    <property type="match status" value="1"/>
</dbReference>
<dbReference type="PROSITE" id="PS50928">
    <property type="entry name" value="ABC_TM1"/>
    <property type="match status" value="1"/>
</dbReference>
<evidence type="ECO:0000313" key="9">
    <source>
        <dbReference type="EMBL" id="MBD2722963.1"/>
    </source>
</evidence>
<dbReference type="EMBL" id="JACXAC010000004">
    <property type="protein sequence ID" value="MBD2722963.1"/>
    <property type="molecule type" value="Genomic_DNA"/>
</dbReference>
<keyword evidence="2 7" id="KW-0813">Transport</keyword>
<dbReference type="InterPro" id="IPR000515">
    <property type="entry name" value="MetI-like"/>
</dbReference>
<dbReference type="InterPro" id="IPR050366">
    <property type="entry name" value="BP-dependent_transpt_permease"/>
</dbReference>
<evidence type="ECO:0000256" key="3">
    <source>
        <dbReference type="ARBA" id="ARBA00022475"/>
    </source>
</evidence>
<feature type="transmembrane region" description="Helical" evidence="7">
    <location>
        <begin position="131"/>
        <end position="147"/>
    </location>
</feature>
<dbReference type="Gene3D" id="1.10.3720.10">
    <property type="entry name" value="MetI-like"/>
    <property type="match status" value="1"/>
</dbReference>
<comment type="subcellular location">
    <subcellularLocation>
        <location evidence="1 7">Cell membrane</location>
        <topology evidence="1 7">Multi-pass membrane protein</topology>
    </subcellularLocation>
</comment>
<keyword evidence="5 7" id="KW-1133">Transmembrane helix</keyword>
<evidence type="ECO:0000256" key="1">
    <source>
        <dbReference type="ARBA" id="ARBA00004651"/>
    </source>
</evidence>